<protein>
    <submittedName>
        <fullName evidence="1">Uncharacterized protein</fullName>
    </submittedName>
</protein>
<sequence length="151" mass="16899">MTFIQASFLIPRTCRSTSRPRQRNRQPCHCHSCPIFQCLPSPQPYPSPRLPQPICGLGYIRLRDSMKQPITLVLLYPVSIDSCCQGIEMLENALKTSPSSVAVAEPCLFNLSTLYELRPATGADRKSELLIQVVHWSGDGLRTTCLKMPPN</sequence>
<evidence type="ECO:0000313" key="2">
    <source>
        <dbReference type="Proteomes" id="UP001175228"/>
    </source>
</evidence>
<dbReference type="AlphaFoldDB" id="A0AA39TVA9"/>
<comment type="caution">
    <text evidence="1">The sequence shown here is derived from an EMBL/GenBank/DDBJ whole genome shotgun (WGS) entry which is preliminary data.</text>
</comment>
<accession>A0AA39TVA9</accession>
<organism evidence="1 2">
    <name type="scientific">Armillaria luteobubalina</name>
    <dbReference type="NCBI Taxonomy" id="153913"/>
    <lineage>
        <taxon>Eukaryota</taxon>
        <taxon>Fungi</taxon>
        <taxon>Dikarya</taxon>
        <taxon>Basidiomycota</taxon>
        <taxon>Agaricomycotina</taxon>
        <taxon>Agaricomycetes</taxon>
        <taxon>Agaricomycetidae</taxon>
        <taxon>Agaricales</taxon>
        <taxon>Marasmiineae</taxon>
        <taxon>Physalacriaceae</taxon>
        <taxon>Armillaria</taxon>
    </lineage>
</organism>
<keyword evidence="2" id="KW-1185">Reference proteome</keyword>
<dbReference type="EMBL" id="JAUEPU010000006">
    <property type="protein sequence ID" value="KAK0501551.1"/>
    <property type="molecule type" value="Genomic_DNA"/>
</dbReference>
<proteinExistence type="predicted"/>
<reference evidence="1" key="1">
    <citation type="submission" date="2023-06" db="EMBL/GenBank/DDBJ databases">
        <authorList>
            <consortium name="Lawrence Berkeley National Laboratory"/>
            <person name="Ahrendt S."/>
            <person name="Sahu N."/>
            <person name="Indic B."/>
            <person name="Wong-Bajracharya J."/>
            <person name="Merenyi Z."/>
            <person name="Ke H.-M."/>
            <person name="Monk M."/>
            <person name="Kocsube S."/>
            <person name="Drula E."/>
            <person name="Lipzen A."/>
            <person name="Balint B."/>
            <person name="Henrissat B."/>
            <person name="Andreopoulos B."/>
            <person name="Martin F.M."/>
            <person name="Harder C.B."/>
            <person name="Rigling D."/>
            <person name="Ford K.L."/>
            <person name="Foster G.D."/>
            <person name="Pangilinan J."/>
            <person name="Papanicolaou A."/>
            <person name="Barry K."/>
            <person name="LaButti K."/>
            <person name="Viragh M."/>
            <person name="Koriabine M."/>
            <person name="Yan M."/>
            <person name="Riley R."/>
            <person name="Champramary S."/>
            <person name="Plett K.L."/>
            <person name="Tsai I.J."/>
            <person name="Slot J."/>
            <person name="Sipos G."/>
            <person name="Plett J."/>
            <person name="Nagy L.G."/>
            <person name="Grigoriev I.V."/>
        </authorList>
    </citation>
    <scope>NUCLEOTIDE SEQUENCE</scope>
    <source>
        <strain evidence="1">HWK02</strain>
    </source>
</reference>
<dbReference type="Proteomes" id="UP001175228">
    <property type="component" value="Unassembled WGS sequence"/>
</dbReference>
<name>A0AA39TVA9_9AGAR</name>
<gene>
    <name evidence="1" type="ORF">EDD18DRAFT_740018</name>
</gene>
<evidence type="ECO:0000313" key="1">
    <source>
        <dbReference type="EMBL" id="KAK0501551.1"/>
    </source>
</evidence>